<comment type="caution">
    <text evidence="3">The sequence shown here is derived from an EMBL/GenBank/DDBJ whole genome shotgun (WGS) entry which is preliminary data.</text>
</comment>
<keyword evidence="5" id="KW-1185">Reference proteome</keyword>
<dbReference type="PANTHER" id="PTHR43544:SF7">
    <property type="entry name" value="NADB-LER2"/>
    <property type="match status" value="1"/>
</dbReference>
<dbReference type="GO" id="GO:0016491">
    <property type="term" value="F:oxidoreductase activity"/>
    <property type="evidence" value="ECO:0007669"/>
    <property type="project" value="UniProtKB-KW"/>
</dbReference>
<dbReference type="EMBL" id="CAJOBC010028942">
    <property type="protein sequence ID" value="CAF4080738.1"/>
    <property type="molecule type" value="Genomic_DNA"/>
</dbReference>
<evidence type="ECO:0000256" key="1">
    <source>
        <dbReference type="ARBA" id="ARBA00022857"/>
    </source>
</evidence>
<dbReference type="EMBL" id="CAJNOQ010011715">
    <property type="protein sequence ID" value="CAF1283498.1"/>
    <property type="molecule type" value="Genomic_DNA"/>
</dbReference>
<evidence type="ECO:0000256" key="2">
    <source>
        <dbReference type="ARBA" id="ARBA00023002"/>
    </source>
</evidence>
<dbReference type="InterPro" id="IPR002347">
    <property type="entry name" value="SDR_fam"/>
</dbReference>
<dbReference type="Pfam" id="PF00106">
    <property type="entry name" value="adh_short"/>
    <property type="match status" value="1"/>
</dbReference>
<dbReference type="GO" id="GO:0005737">
    <property type="term" value="C:cytoplasm"/>
    <property type="evidence" value="ECO:0007669"/>
    <property type="project" value="TreeGrafter"/>
</dbReference>
<name>A0A815CFW6_9BILA</name>
<gene>
    <name evidence="3" type="ORF">GPM918_LOCUS27673</name>
    <name evidence="4" type="ORF">SRO942_LOCUS28026</name>
</gene>
<dbReference type="InterPro" id="IPR036291">
    <property type="entry name" value="NAD(P)-bd_dom_sf"/>
</dbReference>
<dbReference type="InterPro" id="IPR051468">
    <property type="entry name" value="Fungal_SecMetab_SDRs"/>
</dbReference>
<dbReference type="PRINTS" id="PR00081">
    <property type="entry name" value="GDHRDH"/>
</dbReference>
<dbReference type="Gene3D" id="3.40.50.720">
    <property type="entry name" value="NAD(P)-binding Rossmann-like Domain"/>
    <property type="match status" value="1"/>
</dbReference>
<evidence type="ECO:0000313" key="4">
    <source>
        <dbReference type="EMBL" id="CAF4080738.1"/>
    </source>
</evidence>
<dbReference type="AlphaFoldDB" id="A0A815CFW6"/>
<evidence type="ECO:0000313" key="5">
    <source>
        <dbReference type="Proteomes" id="UP000663829"/>
    </source>
</evidence>
<dbReference type="Proteomes" id="UP000681722">
    <property type="component" value="Unassembled WGS sequence"/>
</dbReference>
<dbReference type="InterPro" id="IPR012337">
    <property type="entry name" value="RNaseH-like_sf"/>
</dbReference>
<dbReference type="SUPFAM" id="SSF51735">
    <property type="entry name" value="NAD(P)-binding Rossmann-fold domains"/>
    <property type="match status" value="1"/>
</dbReference>
<protein>
    <submittedName>
        <fullName evidence="3">Uncharacterized protein</fullName>
    </submittedName>
</protein>
<proteinExistence type="predicted"/>
<accession>A0A815CFW6</accession>
<sequence length="229" mass="26238">MKSVLITGTNRGIGFGLVKRLALNTEPKLEIIFATYRDQQNSQELLDLGKKHKNVVPIKLDTLDDESIKAAYHTVEQKLNGQGLNMLINNAGVEKYLQLDNILEKEMLDTNNSNVIGPWKVTKVGWFGCGDHLINLCVQDVLKLCEVSKALTSIRKVVSHVENSHLVREHFHQQQFHLNLSERQLVSDVVTRWNSTYCMVERAIDERINYIMFRKEKFSKTFKLSTGIL</sequence>
<evidence type="ECO:0000313" key="3">
    <source>
        <dbReference type="EMBL" id="CAF1283498.1"/>
    </source>
</evidence>
<keyword evidence="2" id="KW-0560">Oxidoreductase</keyword>
<dbReference type="OrthoDB" id="7289984at2759"/>
<dbReference type="PANTHER" id="PTHR43544">
    <property type="entry name" value="SHORT-CHAIN DEHYDROGENASE/REDUCTASE"/>
    <property type="match status" value="1"/>
</dbReference>
<organism evidence="3 5">
    <name type="scientific">Didymodactylos carnosus</name>
    <dbReference type="NCBI Taxonomy" id="1234261"/>
    <lineage>
        <taxon>Eukaryota</taxon>
        <taxon>Metazoa</taxon>
        <taxon>Spiralia</taxon>
        <taxon>Gnathifera</taxon>
        <taxon>Rotifera</taxon>
        <taxon>Eurotatoria</taxon>
        <taxon>Bdelloidea</taxon>
        <taxon>Philodinida</taxon>
        <taxon>Philodinidae</taxon>
        <taxon>Didymodactylos</taxon>
    </lineage>
</organism>
<reference evidence="3" key="1">
    <citation type="submission" date="2021-02" db="EMBL/GenBank/DDBJ databases">
        <authorList>
            <person name="Nowell W R."/>
        </authorList>
    </citation>
    <scope>NUCLEOTIDE SEQUENCE</scope>
</reference>
<dbReference type="SUPFAM" id="SSF53098">
    <property type="entry name" value="Ribonuclease H-like"/>
    <property type="match status" value="1"/>
</dbReference>
<keyword evidence="1" id="KW-0521">NADP</keyword>
<dbReference type="Proteomes" id="UP000663829">
    <property type="component" value="Unassembled WGS sequence"/>
</dbReference>